<sequence>MTVDEQKAQSQLKHLQFEMTEGNQHYQDAVTVTVKGLEMELVKILTVFTSIDLSSNNFQGPIPEELGLFKSLIVLNLSHNAFTGSIPSSVGNLRQLESLDLSMNNLHRHIPAQLANLNFLSVLNLSYNHFVGRIPTSTQLQSFSPTSFEGNEGLCGPPLTKSCTNSSESTISPPSNQFDPSTPVSSNEFDWQFFLVIGVGFGIEDIDLWKDQLRSKTEELNPLYHSWGCSWPRLQIVDLAFNYFSGKLPGKTLKTWQAMLVILGNESCSQFPVPEFLAEFPNLTSLHLSNCGLHGKIPEKLFQVPTIQTLDLSNNELHQSSLPEFPQNRSLWTLILRDTNFSGTHLIP</sequence>
<comment type="subcellular location">
    <subcellularLocation>
        <location evidence="1">Cell membrane</location>
        <topology evidence="1">Single-pass type I membrane protein</topology>
    </subcellularLocation>
</comment>
<evidence type="ECO:0000256" key="7">
    <source>
        <dbReference type="ARBA" id="ARBA00022989"/>
    </source>
</evidence>
<comment type="caution">
    <text evidence="11">The sequence shown here is derived from an EMBL/GenBank/DDBJ whole genome shotgun (WGS) entry which is preliminary data.</text>
</comment>
<evidence type="ECO:0000256" key="4">
    <source>
        <dbReference type="ARBA" id="ARBA00022614"/>
    </source>
</evidence>
<keyword evidence="12" id="KW-1185">Reference proteome</keyword>
<dbReference type="InterPro" id="IPR032675">
    <property type="entry name" value="LRR_dom_sf"/>
</dbReference>
<evidence type="ECO:0000313" key="11">
    <source>
        <dbReference type="EMBL" id="TXG58844.1"/>
    </source>
</evidence>
<keyword evidence="8" id="KW-0472">Membrane</keyword>
<dbReference type="PANTHER" id="PTHR27004:SF435">
    <property type="entry name" value="LEUCINE-RICH REPEAT-CONTAINING N-TERMINAL PLANT-TYPE DOMAIN-CONTAINING PROTEIN"/>
    <property type="match status" value="1"/>
</dbReference>
<evidence type="ECO:0000256" key="3">
    <source>
        <dbReference type="ARBA" id="ARBA00022475"/>
    </source>
</evidence>
<dbReference type="Proteomes" id="UP000323000">
    <property type="component" value="Chromosome 7"/>
</dbReference>
<evidence type="ECO:0000256" key="10">
    <source>
        <dbReference type="ARBA" id="ARBA00023180"/>
    </source>
</evidence>
<keyword evidence="5" id="KW-0812">Transmembrane</keyword>
<reference evidence="12" key="1">
    <citation type="journal article" date="2019" name="Gigascience">
        <title>De novo genome assembly of the endangered Acer yangbiense, a plant species with extremely small populations endemic to Yunnan Province, China.</title>
        <authorList>
            <person name="Yang J."/>
            <person name="Wariss H.M."/>
            <person name="Tao L."/>
            <person name="Zhang R."/>
            <person name="Yun Q."/>
            <person name="Hollingsworth P."/>
            <person name="Dao Z."/>
            <person name="Luo G."/>
            <person name="Guo H."/>
            <person name="Ma Y."/>
            <person name="Sun W."/>
        </authorList>
    </citation>
    <scope>NUCLEOTIDE SEQUENCE [LARGE SCALE GENOMIC DNA]</scope>
    <source>
        <strain evidence="12">cv. Malutang</strain>
    </source>
</reference>
<accession>A0A5C7HPT9</accession>
<evidence type="ECO:0000256" key="6">
    <source>
        <dbReference type="ARBA" id="ARBA00022737"/>
    </source>
</evidence>
<comment type="similarity">
    <text evidence="2">Belongs to the RLP family.</text>
</comment>
<dbReference type="EMBL" id="VAHF01000007">
    <property type="protein sequence ID" value="TXG58844.1"/>
    <property type="molecule type" value="Genomic_DNA"/>
</dbReference>
<evidence type="ECO:0000256" key="5">
    <source>
        <dbReference type="ARBA" id="ARBA00022692"/>
    </source>
</evidence>
<keyword evidence="10" id="KW-0325">Glycoprotein</keyword>
<dbReference type="GO" id="GO:0005886">
    <property type="term" value="C:plasma membrane"/>
    <property type="evidence" value="ECO:0007669"/>
    <property type="project" value="UniProtKB-SubCell"/>
</dbReference>
<protein>
    <submittedName>
        <fullName evidence="11">Uncharacterized protein</fullName>
    </submittedName>
</protein>
<name>A0A5C7HPT9_9ROSI</name>
<keyword evidence="9" id="KW-0675">Receptor</keyword>
<proteinExistence type="inferred from homology"/>
<keyword evidence="3" id="KW-1003">Cell membrane</keyword>
<dbReference type="Pfam" id="PF00560">
    <property type="entry name" value="LRR_1"/>
    <property type="match status" value="6"/>
</dbReference>
<evidence type="ECO:0000256" key="9">
    <source>
        <dbReference type="ARBA" id="ARBA00023170"/>
    </source>
</evidence>
<evidence type="ECO:0000256" key="8">
    <source>
        <dbReference type="ARBA" id="ARBA00023136"/>
    </source>
</evidence>
<organism evidence="11 12">
    <name type="scientific">Acer yangbiense</name>
    <dbReference type="NCBI Taxonomy" id="1000413"/>
    <lineage>
        <taxon>Eukaryota</taxon>
        <taxon>Viridiplantae</taxon>
        <taxon>Streptophyta</taxon>
        <taxon>Embryophyta</taxon>
        <taxon>Tracheophyta</taxon>
        <taxon>Spermatophyta</taxon>
        <taxon>Magnoliopsida</taxon>
        <taxon>eudicotyledons</taxon>
        <taxon>Gunneridae</taxon>
        <taxon>Pentapetalae</taxon>
        <taxon>rosids</taxon>
        <taxon>malvids</taxon>
        <taxon>Sapindales</taxon>
        <taxon>Sapindaceae</taxon>
        <taxon>Hippocastanoideae</taxon>
        <taxon>Acereae</taxon>
        <taxon>Acer</taxon>
    </lineage>
</organism>
<dbReference type="PANTHER" id="PTHR27004">
    <property type="entry name" value="RECEPTOR-LIKE PROTEIN 12 ISOFORM X1"/>
    <property type="match status" value="1"/>
</dbReference>
<dbReference type="FunFam" id="3.80.10.10:FF:000111">
    <property type="entry name" value="LRR receptor-like serine/threonine-protein kinase ERECTA"/>
    <property type="match status" value="1"/>
</dbReference>
<dbReference type="AlphaFoldDB" id="A0A5C7HPT9"/>
<gene>
    <name evidence="11" type="ORF">EZV62_016673</name>
</gene>
<dbReference type="OrthoDB" id="994806at2759"/>
<evidence type="ECO:0000313" key="12">
    <source>
        <dbReference type="Proteomes" id="UP000323000"/>
    </source>
</evidence>
<evidence type="ECO:0000256" key="1">
    <source>
        <dbReference type="ARBA" id="ARBA00004251"/>
    </source>
</evidence>
<evidence type="ECO:0000256" key="2">
    <source>
        <dbReference type="ARBA" id="ARBA00009592"/>
    </source>
</evidence>
<dbReference type="InterPro" id="IPR001611">
    <property type="entry name" value="Leu-rich_rpt"/>
</dbReference>
<dbReference type="SUPFAM" id="SSF52058">
    <property type="entry name" value="L domain-like"/>
    <property type="match status" value="1"/>
</dbReference>
<keyword evidence="6" id="KW-0677">Repeat</keyword>
<keyword evidence="4" id="KW-0433">Leucine-rich repeat</keyword>
<keyword evidence="7" id="KW-1133">Transmembrane helix</keyword>
<dbReference type="Gene3D" id="3.80.10.10">
    <property type="entry name" value="Ribonuclease Inhibitor"/>
    <property type="match status" value="2"/>
</dbReference>